<evidence type="ECO:0000256" key="2">
    <source>
        <dbReference type="SAM" id="Phobius"/>
    </source>
</evidence>
<evidence type="ECO:0000313" key="3">
    <source>
        <dbReference type="EMBL" id="MDI3419293.1"/>
    </source>
</evidence>
<feature type="transmembrane region" description="Helical" evidence="2">
    <location>
        <begin position="29"/>
        <end position="50"/>
    </location>
</feature>
<dbReference type="Proteomes" id="UP001237105">
    <property type="component" value="Unassembled WGS sequence"/>
</dbReference>
<comment type="caution">
    <text evidence="3">The sequence shown here is derived from an EMBL/GenBank/DDBJ whole genome shotgun (WGS) entry which is preliminary data.</text>
</comment>
<feature type="region of interest" description="Disordered" evidence="1">
    <location>
        <begin position="1"/>
        <end position="24"/>
    </location>
</feature>
<keyword evidence="2" id="KW-1133">Transmembrane helix</keyword>
<keyword evidence="2" id="KW-0472">Membrane</keyword>
<gene>
    <name evidence="3" type="ORF">QIT00_12120</name>
</gene>
<evidence type="ECO:0008006" key="5">
    <source>
        <dbReference type="Google" id="ProtNLM"/>
    </source>
</evidence>
<name>A0ABT6SUK7_9ACTN</name>
<evidence type="ECO:0000256" key="1">
    <source>
        <dbReference type="SAM" id="MobiDB-lite"/>
    </source>
</evidence>
<dbReference type="RefSeq" id="WP_282535201.1">
    <property type="nucleotide sequence ID" value="NZ_JASCIS010000010.1"/>
</dbReference>
<evidence type="ECO:0000313" key="4">
    <source>
        <dbReference type="Proteomes" id="UP001237105"/>
    </source>
</evidence>
<accession>A0ABT6SUK7</accession>
<proteinExistence type="predicted"/>
<feature type="compositionally biased region" description="Basic and acidic residues" evidence="1">
    <location>
        <begin position="9"/>
        <end position="19"/>
    </location>
</feature>
<sequence>MDLWDEDRQEWARPPDKDIPPPPSRARRALIAAAATLLLCGALVGGIWLWTDDDTGGDPPGMGGDSATPSASSACEAVDTAISAEWGLGSGTEENVENTAASLFSGCTWTMPGDVSGSLTQLSLFYGKRIPVEPTPTPTPVDGVPAAEVSGNEVACLIVWPTSFGQAAVRAIPSAEDLYENPCDLASEFAGSVAPNVPE</sequence>
<reference evidence="3 4" key="1">
    <citation type="submission" date="2023-05" db="EMBL/GenBank/DDBJ databases">
        <title>Draft genome sequence of Streptomyces sp. B-S-A12 isolated from a cave soil in Thailand.</title>
        <authorList>
            <person name="Chamroensaksri N."/>
            <person name="Muangham S."/>
        </authorList>
    </citation>
    <scope>NUCLEOTIDE SEQUENCE [LARGE SCALE GENOMIC DNA]</scope>
    <source>
        <strain evidence="3 4">B-S-A12</strain>
    </source>
</reference>
<organism evidence="3 4">
    <name type="scientific">Streptomyces luteolus</name>
    <dbReference type="NCBI Taxonomy" id="3043615"/>
    <lineage>
        <taxon>Bacteria</taxon>
        <taxon>Bacillati</taxon>
        <taxon>Actinomycetota</taxon>
        <taxon>Actinomycetes</taxon>
        <taxon>Kitasatosporales</taxon>
        <taxon>Streptomycetaceae</taxon>
        <taxon>Streptomyces</taxon>
    </lineage>
</organism>
<protein>
    <recommendedName>
        <fullName evidence="5">DUF3558 domain-containing protein</fullName>
    </recommendedName>
</protein>
<keyword evidence="2" id="KW-0812">Transmembrane</keyword>
<dbReference type="EMBL" id="JASCIS010000010">
    <property type="protein sequence ID" value="MDI3419293.1"/>
    <property type="molecule type" value="Genomic_DNA"/>
</dbReference>
<keyword evidence="4" id="KW-1185">Reference proteome</keyword>